<feature type="transmembrane region" description="Helical" evidence="1">
    <location>
        <begin position="293"/>
        <end position="314"/>
    </location>
</feature>
<keyword evidence="1" id="KW-0472">Membrane</keyword>
<dbReference type="GO" id="GO:0052621">
    <property type="term" value="F:diguanylate cyclase activity"/>
    <property type="evidence" value="ECO:0007669"/>
    <property type="project" value="TreeGrafter"/>
</dbReference>
<dbReference type="PANTHER" id="PTHR45138">
    <property type="entry name" value="REGULATORY COMPONENTS OF SENSORY TRANSDUCTION SYSTEM"/>
    <property type="match status" value="1"/>
</dbReference>
<dbReference type="InterPro" id="IPR050469">
    <property type="entry name" value="Diguanylate_Cyclase"/>
</dbReference>
<protein>
    <submittedName>
        <fullName evidence="3">GGDEF domain-containing protein</fullName>
    </submittedName>
</protein>
<dbReference type="PROSITE" id="PS50887">
    <property type="entry name" value="GGDEF"/>
    <property type="match status" value="1"/>
</dbReference>
<feature type="domain" description="GGDEF" evidence="2">
    <location>
        <begin position="484"/>
        <end position="616"/>
    </location>
</feature>
<keyword evidence="1" id="KW-1133">Transmembrane helix</keyword>
<dbReference type="EMBL" id="QRVK01000020">
    <property type="protein sequence ID" value="RGS41414.1"/>
    <property type="molecule type" value="Genomic_DNA"/>
</dbReference>
<dbReference type="NCBIfam" id="TIGR00254">
    <property type="entry name" value="GGDEF"/>
    <property type="match status" value="1"/>
</dbReference>
<dbReference type="OrthoDB" id="9813903at2"/>
<dbReference type="CDD" id="cd01949">
    <property type="entry name" value="GGDEF"/>
    <property type="match status" value="1"/>
</dbReference>
<organism evidence="3 4">
    <name type="scientific">Coprococcus eutactus</name>
    <dbReference type="NCBI Taxonomy" id="33043"/>
    <lineage>
        <taxon>Bacteria</taxon>
        <taxon>Bacillati</taxon>
        <taxon>Bacillota</taxon>
        <taxon>Clostridia</taxon>
        <taxon>Lachnospirales</taxon>
        <taxon>Lachnospiraceae</taxon>
        <taxon>Coprococcus</taxon>
    </lineage>
</organism>
<proteinExistence type="predicted"/>
<dbReference type="Proteomes" id="UP000283295">
    <property type="component" value="Unassembled WGS sequence"/>
</dbReference>
<evidence type="ECO:0000313" key="4">
    <source>
        <dbReference type="Proteomes" id="UP000283295"/>
    </source>
</evidence>
<dbReference type="PANTHER" id="PTHR45138:SF9">
    <property type="entry name" value="DIGUANYLATE CYCLASE DGCM-RELATED"/>
    <property type="match status" value="1"/>
</dbReference>
<dbReference type="SMART" id="SM00267">
    <property type="entry name" value="GGDEF"/>
    <property type="match status" value="1"/>
</dbReference>
<feature type="transmembrane region" description="Helical" evidence="1">
    <location>
        <begin position="12"/>
        <end position="36"/>
    </location>
</feature>
<dbReference type="Gene3D" id="3.30.70.270">
    <property type="match status" value="1"/>
</dbReference>
<keyword evidence="1" id="KW-0812">Transmembrane</keyword>
<sequence>MSRIPDMKKRLPGIILITGGIVLVAMVIQAVILSFINNRSFDRTSQVLLDQVSNVIEKNKASEDDLIDSLKEDYMVRAKAVAYIVDAKHEVANDVEELRKIAALISVDEVHLFDTDGVIYAGTNPEYFGYSFDSGEQMAYFKPMLDDKNLTMCQDVTPNTSKGKNMMYAITWNDDGTKMIQVGIEPRRLLDEVKQNEISTVVANMPMYDGLSVIVADGESGEICGCSYEPIVGLTLDEIGISVSDDVLPDGEDSFTGIRKINGYRNRCVFRRSGEYVIGVIYRMDVNSRSNTAIMVIMALYLCFAAGLVVSMVMKVIHANRERNEQLSILTSMSGIYYSMYMLDLRHDTFALYSAGDLILRAGERAAGAKELMREIVRKVVVEEHQASAQEFMDLDSLGDRLIRKKIISGEFMVTELGWFRMSFISIDVGEDGRPLKVIFTTRSIDEDKKREQKLIRRSYTDELTKCYNRRAYIDDVRELPGDSVYVYVSMDVNGLKSVNDTMGHAAGDELLQGAAECMEQCFGNYGKVYRMGGDEFVAIIFVNTRRLKRVQQEFDDVVGGWSGQLVKSISISCGYVSSDEKDWESFDEIVKAADERMYENKAAYYRQKGVDRRYH</sequence>
<dbReference type="InterPro" id="IPR029787">
    <property type="entry name" value="Nucleotide_cyclase"/>
</dbReference>
<reference evidence="3 4" key="1">
    <citation type="submission" date="2018-08" db="EMBL/GenBank/DDBJ databases">
        <title>A genome reference for cultivated species of the human gut microbiota.</title>
        <authorList>
            <person name="Zou Y."/>
            <person name="Xue W."/>
            <person name="Luo G."/>
        </authorList>
    </citation>
    <scope>NUCLEOTIDE SEQUENCE [LARGE SCALE GENOMIC DNA]</scope>
    <source>
        <strain evidence="3 4">AF22-21</strain>
    </source>
</reference>
<evidence type="ECO:0000259" key="2">
    <source>
        <dbReference type="PROSITE" id="PS50887"/>
    </source>
</evidence>
<accession>A0A3R5WJG5</accession>
<dbReference type="InterPro" id="IPR000160">
    <property type="entry name" value="GGDEF_dom"/>
</dbReference>
<dbReference type="AlphaFoldDB" id="A0A3R5WJG5"/>
<evidence type="ECO:0000256" key="1">
    <source>
        <dbReference type="SAM" id="Phobius"/>
    </source>
</evidence>
<dbReference type="InterPro" id="IPR043128">
    <property type="entry name" value="Rev_trsase/Diguanyl_cyclase"/>
</dbReference>
<comment type="caution">
    <text evidence="3">The sequence shown here is derived from an EMBL/GenBank/DDBJ whole genome shotgun (WGS) entry which is preliminary data.</text>
</comment>
<name>A0A3R5WJG5_9FIRM</name>
<dbReference type="SUPFAM" id="SSF55073">
    <property type="entry name" value="Nucleotide cyclase"/>
    <property type="match status" value="1"/>
</dbReference>
<evidence type="ECO:0000313" key="3">
    <source>
        <dbReference type="EMBL" id="RGS41414.1"/>
    </source>
</evidence>
<dbReference type="Pfam" id="PF00990">
    <property type="entry name" value="GGDEF"/>
    <property type="match status" value="1"/>
</dbReference>
<gene>
    <name evidence="3" type="ORF">DWX94_08665</name>
</gene>